<keyword evidence="12" id="KW-1185">Reference proteome</keyword>
<dbReference type="InterPro" id="IPR043153">
    <property type="entry name" value="DENN_C"/>
</dbReference>
<evidence type="ECO:0000256" key="2">
    <source>
        <dbReference type="ARBA" id="ARBA00004496"/>
    </source>
</evidence>
<keyword evidence="9" id="KW-0472">Membrane</keyword>
<dbReference type="InterPro" id="IPR005113">
    <property type="entry name" value="uDENN_dom"/>
</dbReference>
<feature type="compositionally biased region" description="Polar residues" evidence="10">
    <location>
        <begin position="1000"/>
        <end position="1019"/>
    </location>
</feature>
<feature type="compositionally biased region" description="Pro residues" evidence="10">
    <location>
        <begin position="944"/>
        <end position="962"/>
    </location>
</feature>
<evidence type="ECO:0000256" key="10">
    <source>
        <dbReference type="SAM" id="MobiDB-lite"/>
    </source>
</evidence>
<evidence type="ECO:0000259" key="11">
    <source>
        <dbReference type="PROSITE" id="PS50211"/>
    </source>
</evidence>
<feature type="region of interest" description="Disordered" evidence="10">
    <location>
        <begin position="1461"/>
        <end position="1483"/>
    </location>
</feature>
<feature type="region of interest" description="Disordered" evidence="10">
    <location>
        <begin position="617"/>
        <end position="642"/>
    </location>
</feature>
<dbReference type="SMART" id="SM00801">
    <property type="entry name" value="dDENN"/>
    <property type="match status" value="1"/>
</dbReference>
<dbReference type="PROSITE" id="PS50211">
    <property type="entry name" value="DENN"/>
    <property type="match status" value="1"/>
</dbReference>
<dbReference type="GO" id="GO:0032483">
    <property type="term" value="P:regulation of Rab protein signal transduction"/>
    <property type="evidence" value="ECO:0007669"/>
    <property type="project" value="TreeGrafter"/>
</dbReference>
<feature type="region of interest" description="Disordered" evidence="10">
    <location>
        <begin position="553"/>
        <end position="581"/>
    </location>
</feature>
<feature type="region of interest" description="Disordered" evidence="10">
    <location>
        <begin position="672"/>
        <end position="707"/>
    </location>
</feature>
<dbReference type="Proteomes" id="UP000887581">
    <property type="component" value="Unplaced"/>
</dbReference>
<evidence type="ECO:0000256" key="6">
    <source>
        <dbReference type="ARBA" id="ARBA00022490"/>
    </source>
</evidence>
<evidence type="ECO:0000256" key="9">
    <source>
        <dbReference type="ARBA" id="ARBA00023136"/>
    </source>
</evidence>
<dbReference type="Pfam" id="PF02141">
    <property type="entry name" value="DENN"/>
    <property type="match status" value="1"/>
</dbReference>
<evidence type="ECO:0000256" key="1">
    <source>
        <dbReference type="ARBA" id="ARBA00004236"/>
    </source>
</evidence>
<keyword evidence="5" id="KW-1003">Cell membrane</keyword>
<dbReference type="PANTHER" id="PTHR13008">
    <property type="entry name" value="MAP-KINASE ACTIVATING DEATH DOMAIN PROTEIN MADD /DENN/AEX-3 C.ELEGANS"/>
    <property type="match status" value="1"/>
</dbReference>
<evidence type="ECO:0000256" key="3">
    <source>
        <dbReference type="ARBA" id="ARBA00005978"/>
    </source>
</evidence>
<feature type="compositionally biased region" description="Polar residues" evidence="10">
    <location>
        <begin position="568"/>
        <end position="578"/>
    </location>
</feature>
<comment type="subcellular location">
    <subcellularLocation>
        <location evidence="1">Cell membrane</location>
    </subcellularLocation>
    <subcellularLocation>
        <location evidence="2">Cytoplasm</location>
    </subcellularLocation>
</comment>
<evidence type="ECO:0000313" key="13">
    <source>
        <dbReference type="WBParaSite" id="sdigi.contig281.g7022.t1"/>
    </source>
</evidence>
<dbReference type="GO" id="GO:0006915">
    <property type="term" value="P:apoptotic process"/>
    <property type="evidence" value="ECO:0007669"/>
    <property type="project" value="UniProtKB-KW"/>
</dbReference>
<comment type="similarity">
    <text evidence="3">Belongs to the MADD family.</text>
</comment>
<evidence type="ECO:0000256" key="4">
    <source>
        <dbReference type="ARBA" id="ARBA00017868"/>
    </source>
</evidence>
<dbReference type="GO" id="GO:0005085">
    <property type="term" value="F:guanyl-nucleotide exchange factor activity"/>
    <property type="evidence" value="ECO:0007669"/>
    <property type="project" value="UniProtKB-KW"/>
</dbReference>
<feature type="region of interest" description="Disordered" evidence="10">
    <location>
        <begin position="912"/>
        <end position="1061"/>
    </location>
</feature>
<keyword evidence="7" id="KW-0344">Guanine-nucleotide releasing factor</keyword>
<feature type="compositionally biased region" description="Basic and acidic residues" evidence="10">
    <location>
        <begin position="1028"/>
        <end position="1044"/>
    </location>
</feature>
<dbReference type="GO" id="GO:0005886">
    <property type="term" value="C:plasma membrane"/>
    <property type="evidence" value="ECO:0007669"/>
    <property type="project" value="UniProtKB-SubCell"/>
</dbReference>
<dbReference type="InterPro" id="IPR039980">
    <property type="entry name" value="MADD"/>
</dbReference>
<feature type="domain" description="UDENN" evidence="11">
    <location>
        <begin position="30"/>
        <end position="503"/>
    </location>
</feature>
<proteinExistence type="inferred from homology"/>
<dbReference type="PANTHER" id="PTHR13008:SF7">
    <property type="entry name" value="MAP KINASE-ACTIVATING DEATH DOMAIN PROTEIN"/>
    <property type="match status" value="1"/>
</dbReference>
<dbReference type="GO" id="GO:0042981">
    <property type="term" value="P:regulation of apoptotic process"/>
    <property type="evidence" value="ECO:0007669"/>
    <property type="project" value="TreeGrafter"/>
</dbReference>
<protein>
    <recommendedName>
        <fullName evidence="4">MAP kinase-activating death domain protein</fullName>
    </recommendedName>
</protein>
<keyword evidence="6" id="KW-0963">Cytoplasm</keyword>
<reference evidence="13" key="1">
    <citation type="submission" date="2022-11" db="UniProtKB">
        <authorList>
            <consortium name="WormBaseParasite"/>
        </authorList>
    </citation>
    <scope>IDENTIFICATION</scope>
</reference>
<evidence type="ECO:0000256" key="8">
    <source>
        <dbReference type="ARBA" id="ARBA00022703"/>
    </source>
</evidence>
<dbReference type="GO" id="GO:0005829">
    <property type="term" value="C:cytosol"/>
    <property type="evidence" value="ECO:0007669"/>
    <property type="project" value="TreeGrafter"/>
</dbReference>
<feature type="compositionally biased region" description="Low complexity" evidence="10">
    <location>
        <begin position="685"/>
        <end position="704"/>
    </location>
</feature>
<dbReference type="Pfam" id="PF25328">
    <property type="entry name" value="PH_MADD"/>
    <property type="match status" value="1"/>
</dbReference>
<dbReference type="Gene3D" id="3.30.450.200">
    <property type="match status" value="1"/>
</dbReference>
<dbReference type="WBParaSite" id="sdigi.contig281.g7022.t1">
    <property type="protein sequence ID" value="sdigi.contig281.g7022.t1"/>
    <property type="gene ID" value="sdigi.contig281.g7022"/>
</dbReference>
<dbReference type="Gene3D" id="3.40.50.11500">
    <property type="match status" value="1"/>
</dbReference>
<accession>A0A915PNB8</accession>
<evidence type="ECO:0000313" key="12">
    <source>
        <dbReference type="Proteomes" id="UP000887581"/>
    </source>
</evidence>
<dbReference type="InterPro" id="IPR037516">
    <property type="entry name" value="Tripartite_DENN"/>
</dbReference>
<dbReference type="SMART" id="SM00800">
    <property type="entry name" value="uDENN"/>
    <property type="match status" value="1"/>
</dbReference>
<feature type="compositionally biased region" description="Low complexity" evidence="10">
    <location>
        <begin position="622"/>
        <end position="641"/>
    </location>
</feature>
<name>A0A915PNB8_9BILA</name>
<organism evidence="12 13">
    <name type="scientific">Setaria digitata</name>
    <dbReference type="NCBI Taxonomy" id="48799"/>
    <lineage>
        <taxon>Eukaryota</taxon>
        <taxon>Metazoa</taxon>
        <taxon>Ecdysozoa</taxon>
        <taxon>Nematoda</taxon>
        <taxon>Chromadorea</taxon>
        <taxon>Rhabditida</taxon>
        <taxon>Spirurina</taxon>
        <taxon>Spiruromorpha</taxon>
        <taxon>Filarioidea</taxon>
        <taxon>Setariidae</taxon>
        <taxon>Setaria</taxon>
    </lineage>
</organism>
<dbReference type="InterPro" id="IPR001194">
    <property type="entry name" value="cDENN_dom"/>
</dbReference>
<dbReference type="InterPro" id="IPR005112">
    <property type="entry name" value="dDENN_dom"/>
</dbReference>
<feature type="compositionally biased region" description="Pro residues" evidence="10">
    <location>
        <begin position="988"/>
        <end position="998"/>
    </location>
</feature>
<evidence type="ECO:0000256" key="7">
    <source>
        <dbReference type="ARBA" id="ARBA00022658"/>
    </source>
</evidence>
<sequence length="1483" mass="166157">MDDKGKELCPRLIDYLVIVGRRRGKFLSQTSINDASSSTSQSATTPELLRRYPNDDHKDFYLPTDVTVFCQPEGCITKEVPRHSQSHRETSSFVFTLTEKDSAKIRYGICLNFLQSYERNRAVFTDDKRIASSNRSSHKRLDQRLSLTSLCLISHHPFLSTFRELLLLLKKLIDGCSQRLSEDGQYSKDIIWAILTGCWTEPIPPRVMQDIRELETWILMLLSAPVSVPGKTKVLLEVLPSSVLPTFEFALPDHTRFSFVDFPLHLPLELLGVDTTMKVMAAVMLESKVVLQSRNYNAVSMCVLAIVALMYPLEYMFPVIPLLPSFMPSAEQLLYAPTPFVIGVPASFFAHKAIDIPSDVIVVDLDTNQLLIPDEISIPDMPEPDCTELKDSLRESLGKLLLNVPEMESENNDNIASNYTLDSDVVDIAVRVAMIRFFNSANVFANFCEHTRTLRLYPRPVVALQTESFLRSRPQYTRFISELCKTQAVEYFAECSLCPHNETYVRVQAGTDDPRQIGDKGKWFNETLMPIHFTVYSDDSALIDAWRQVASERQNSASDSNGDEISDAGNTDGESFSSIDDLFDTPDQVDISIGASKPLGEVDNVYREPLTLAIPKSESIHSADSSTSSGRSTPSSSISTSAMDSEADFARLAENLALKSDCRGDFSFHPLNETTPVNDRHSLTSRRLSSQSGSSTGTTTSKTSPLKVPSIKGLAHLADSGEKVLGPQFMNALNGYAEKSHDMLNQVLYRTAPKAQAIRDKAVRPIALAAANRVEQSQHLVKTKSNVIGSKNTNTAAQQSKNQQVVREICDQILAGQGVGVFTYPKLKRLMEDESLRQLVCSKLNLGLDVQHFEDEFMQDMQLTRNQYKGYLKALQTCIAGLEYSYNSSGSNGLASLFHVLEIAHSHYWTKESGMASPPSASGSLLNTPSSSSYDVQRHQHDISPPPRPPQFPIPPPPPTIPLPVCQANKPSIPPRSSRETYEIVLPSGPPPPLPPRPTARQTICVDTQSVQLRNSEQATKTNNNISSEKKNSELKSNPDDKMESSISTSRRSSLSSTLKSRLHLHPPDSLSFDSTSSRVSSDVKTVRHFIYQDLILPSPNPLWQKMDFWENAFFDVVAQERDIIGMDQEPCEMIDRYCSLSESEKRRLELDEDHLLSTLLHNLTAYMIMCGAGQRAVQQKIRRLLGKAHIGLVYSKTINQLLDDLPKTQSNGIPLKPLGSRLIQKQSFTVHEGATAQDPMMFVEVCDDAVVLRAVTGAITERWWYERIVNMTYSPKTRVLCLWRRHEGKVHMHKFYTRKCRELYTAMKEAMERAAVRGKVTLSGRDLGGEFPVQDMESNQGGLLQVRIDGIALLFEERQHFVELSNIKKCNTFGGNVFVLEEYDRKKNELIQRRYLSQMASQIAWVLHRVFSVRYTEQSSDTRDHKAIDIASASSADQICYAVLCVFSIVAAGRRTNETSKSNAKFPKSHLSPTHFSLKPKS</sequence>
<feature type="compositionally biased region" description="Low complexity" evidence="10">
    <location>
        <begin position="913"/>
        <end position="933"/>
    </location>
</feature>
<dbReference type="InterPro" id="IPR057469">
    <property type="entry name" value="PH_MADD"/>
</dbReference>
<dbReference type="SMART" id="SM00799">
    <property type="entry name" value="DENN"/>
    <property type="match status" value="1"/>
</dbReference>
<dbReference type="Pfam" id="PF03456">
    <property type="entry name" value="uDENN"/>
    <property type="match status" value="1"/>
</dbReference>
<feature type="compositionally biased region" description="Low complexity" evidence="10">
    <location>
        <begin position="1045"/>
        <end position="1060"/>
    </location>
</feature>
<keyword evidence="8" id="KW-0053">Apoptosis</keyword>
<evidence type="ECO:0000256" key="5">
    <source>
        <dbReference type="ARBA" id="ARBA00022475"/>
    </source>
</evidence>
<dbReference type="Pfam" id="PF23629">
    <property type="entry name" value="Death_MADD"/>
    <property type="match status" value="1"/>
</dbReference>
<dbReference type="FunFam" id="3.40.50.11500:FF:000010">
    <property type="entry name" value="Protein CBR-AEX-3"/>
    <property type="match status" value="1"/>
</dbReference>
<dbReference type="InterPro" id="IPR056574">
    <property type="entry name" value="Death_MADD"/>
</dbReference>